<feature type="transmembrane region" description="Helical" evidence="1">
    <location>
        <begin position="809"/>
        <end position="831"/>
    </location>
</feature>
<feature type="non-terminal residue" evidence="2">
    <location>
        <position position="1"/>
    </location>
</feature>
<keyword evidence="1" id="KW-0812">Transmembrane</keyword>
<evidence type="ECO:0000313" key="2">
    <source>
        <dbReference type="EMBL" id="JAP90337.1"/>
    </source>
</evidence>
<protein>
    <submittedName>
        <fullName evidence="2">Uncharacterized protein</fullName>
    </submittedName>
</protein>
<reference evidence="2" key="1">
    <citation type="submission" date="2015-07" db="EMBL/GenBank/DDBJ databases">
        <title>Adaptation to a free-living lifestyle via gene acquisitions in the diplomonad Trepomonas sp. PC1.</title>
        <authorList>
            <person name="Xu F."/>
            <person name="Jerlstrom-Hultqvist J."/>
            <person name="Kolisko M."/>
            <person name="Simpson A.G.B."/>
            <person name="Roger A.J."/>
            <person name="Svard S.G."/>
            <person name="Andersson J.O."/>
        </authorList>
    </citation>
    <scope>NUCLEOTIDE SEQUENCE</scope>
    <source>
        <strain evidence="2">PC1</strain>
    </source>
</reference>
<dbReference type="AlphaFoldDB" id="A0A146K0P7"/>
<organism evidence="2">
    <name type="scientific">Trepomonas sp. PC1</name>
    <dbReference type="NCBI Taxonomy" id="1076344"/>
    <lineage>
        <taxon>Eukaryota</taxon>
        <taxon>Metamonada</taxon>
        <taxon>Diplomonadida</taxon>
        <taxon>Hexamitidae</taxon>
        <taxon>Hexamitinae</taxon>
        <taxon>Trepomonas</taxon>
    </lineage>
</organism>
<keyword evidence="1" id="KW-1133">Transmembrane helix</keyword>
<proteinExistence type="predicted"/>
<name>A0A146K0P7_9EUKA</name>
<evidence type="ECO:0000256" key="1">
    <source>
        <dbReference type="SAM" id="Phobius"/>
    </source>
</evidence>
<gene>
    <name evidence="2" type="ORF">TPC1_30168</name>
</gene>
<dbReference type="EMBL" id="GDID01006269">
    <property type="protein sequence ID" value="JAP90337.1"/>
    <property type="molecule type" value="Transcribed_RNA"/>
</dbReference>
<accession>A0A146K0P7</accession>
<keyword evidence="1" id="KW-0472">Membrane</keyword>
<sequence>LDYSCGSFGQYVIFQTTQYLCSTTCPTITLSLPDPDITAKYLITKQGSSLSICLSVDNCTTFLQYWSASAYVCTATCTTLFVNNNICGTGTNLSLSGYTNALQYCPSAIPKFVKPHPTALNHFMCISNCPIGSLIFENFTCLVGTQCAEVDSYIMTVASGKQCIKSCAAGDFFINSNKECQLYSTCPSGFKQQLKTSVFTCVTDCTSKVASSFNCMDTDCSLPLLKQNIAGTSTHMCISDSDCAAPLLIINNDWCEPASCPTGQQVVSGVCQTPIVCSKTQFVYQSKCVTCYLKTVTGKTSCVPICSSNEFVTLDNVCQSNQPAGSYYINQDGLFKVVLQTDCANYLISNLFCKPCSSATECLSLCSSPSYLNKVQISSTQFYYQCTASCSLIFSYAVQRDKICQQSECQPNEYKQPYDTVLKLYICTSECNSSFYTSGMNCVDTCAGYHQLSPKKCLTDCFQGQTVQVMQCVDQTCTSSQFYQLDQNQTYKCVAQCSSQLFSQSKCISSCDGFKYPAGNQYECLSECNASLPVEIALICSSQCPNEKFRQLKTLQTYECVTTCRLQFALDKTCSETCQGYQCASQCASTLVLLNSNYLCGSCDFSQVTNENKVCSSSCISEKSFLESKTCVHDCSSKKLLEDFKTCSTSNSCLSGQKKELVTGLTYKCVAQCYSGLVENGVCVDSISCPQYKIYLDNTTTSCSEDCDLSINYVENGYCLPGCKPKFLSGSSCVSQCAKTEVPIDYKCEKICFLTEAGQCVNIGSPGCNFYFENLTCTISCAFEGYSVVEFLCQQQVSVVNQSGQTSTILGAVAGVLALVIIGLVVMVIFVKKSAAKATAKAILTSVPRSGIDQTPIVMQSNAINMRQNQSGIRDAVLDALF</sequence>